<feature type="compositionally biased region" description="Polar residues" evidence="1">
    <location>
        <begin position="36"/>
        <end position="46"/>
    </location>
</feature>
<name>A0A1X6XC54_9MICO</name>
<accession>A0A1X6XC54</accession>
<organism evidence="2 3">
    <name type="scientific">Brevibacterium yomogidense</name>
    <dbReference type="NCBI Taxonomy" id="946573"/>
    <lineage>
        <taxon>Bacteria</taxon>
        <taxon>Bacillati</taxon>
        <taxon>Actinomycetota</taxon>
        <taxon>Actinomycetes</taxon>
        <taxon>Micrococcales</taxon>
        <taxon>Brevibacteriaceae</taxon>
        <taxon>Brevibacterium</taxon>
    </lineage>
</organism>
<evidence type="ECO:0000313" key="2">
    <source>
        <dbReference type="EMBL" id="SLM96736.1"/>
    </source>
</evidence>
<keyword evidence="3" id="KW-1185">Reference proteome</keyword>
<dbReference type="EMBL" id="FWFF01000009">
    <property type="protein sequence ID" value="SLM96736.1"/>
    <property type="molecule type" value="Genomic_DNA"/>
</dbReference>
<protein>
    <submittedName>
        <fullName evidence="2">Uncharacterized protein</fullName>
    </submittedName>
</protein>
<feature type="region of interest" description="Disordered" evidence="1">
    <location>
        <begin position="1"/>
        <end position="46"/>
    </location>
</feature>
<evidence type="ECO:0000313" key="3">
    <source>
        <dbReference type="Proteomes" id="UP000196581"/>
    </source>
</evidence>
<evidence type="ECO:0000256" key="1">
    <source>
        <dbReference type="SAM" id="MobiDB-lite"/>
    </source>
</evidence>
<dbReference type="AlphaFoldDB" id="A0A1X6XC54"/>
<reference evidence="3" key="1">
    <citation type="submission" date="2017-02" db="EMBL/GenBank/DDBJ databases">
        <authorList>
            <person name="Dridi B."/>
        </authorList>
    </citation>
    <scope>NUCLEOTIDE SEQUENCE [LARGE SCALE GENOMIC DNA]</scope>
    <source>
        <strain evidence="3">B Co 03.10</strain>
    </source>
</reference>
<dbReference type="Proteomes" id="UP000196581">
    <property type="component" value="Unassembled WGS sequence"/>
</dbReference>
<gene>
    <name evidence="2" type="ORF">FM105_06205</name>
</gene>
<proteinExistence type="predicted"/>
<sequence length="46" mass="5032">MSHEGTCAPPPVFPATVRGGWHTPGGQSRRRGTRCTWRSQQGVRAL</sequence>